<proteinExistence type="predicted"/>
<organism evidence="2 3">
    <name type="scientific">Microterricola gilva</name>
    <dbReference type="NCBI Taxonomy" id="393267"/>
    <lineage>
        <taxon>Bacteria</taxon>
        <taxon>Bacillati</taxon>
        <taxon>Actinomycetota</taxon>
        <taxon>Actinomycetes</taxon>
        <taxon>Micrococcales</taxon>
        <taxon>Microbacteriaceae</taxon>
        <taxon>Microterricola</taxon>
    </lineage>
</organism>
<dbReference type="EMBL" id="SHLC01000001">
    <property type="protein sequence ID" value="RZU64977.1"/>
    <property type="molecule type" value="Genomic_DNA"/>
</dbReference>
<dbReference type="Proteomes" id="UP000291483">
    <property type="component" value="Unassembled WGS sequence"/>
</dbReference>
<dbReference type="GO" id="GO:0008703">
    <property type="term" value="F:5-amino-6-(5-phosphoribosylamino)uracil reductase activity"/>
    <property type="evidence" value="ECO:0007669"/>
    <property type="project" value="InterPro"/>
</dbReference>
<dbReference type="InterPro" id="IPR050765">
    <property type="entry name" value="Riboflavin_Biosynth_HTPR"/>
</dbReference>
<dbReference type="OrthoDB" id="3427770at2"/>
<dbReference type="InterPro" id="IPR024072">
    <property type="entry name" value="DHFR-like_dom_sf"/>
</dbReference>
<evidence type="ECO:0000313" key="3">
    <source>
        <dbReference type="Proteomes" id="UP000291483"/>
    </source>
</evidence>
<dbReference type="Gene3D" id="3.40.430.10">
    <property type="entry name" value="Dihydrofolate Reductase, subunit A"/>
    <property type="match status" value="1"/>
</dbReference>
<name>A0A4Q8AKE0_9MICO</name>
<gene>
    <name evidence="2" type="ORF">EV379_1291</name>
</gene>
<sequence>MTKTVYYVACSLDGFIADRENSLDWLMEFGFEEFSEQYASFIADIGAVIMGADTYDFIVNDPSGWSYAMPAWVLSHRSLPGIEGADIRFTSADGPGGIAALHAAAALAAGEKKVWVIGGGNVASQFADAGLLDELQVTIMPVLLGAGRPLLPLARNTRLTALGRTPYAGGAIELRYAVNTPDVSEAVTRP</sequence>
<dbReference type="PANTHER" id="PTHR38011">
    <property type="entry name" value="DIHYDROFOLATE REDUCTASE FAMILY PROTEIN (AFU_ORTHOLOGUE AFUA_8G06820)"/>
    <property type="match status" value="1"/>
</dbReference>
<dbReference type="GO" id="GO:0009231">
    <property type="term" value="P:riboflavin biosynthetic process"/>
    <property type="evidence" value="ECO:0007669"/>
    <property type="project" value="InterPro"/>
</dbReference>
<dbReference type="RefSeq" id="WP_130505395.1">
    <property type="nucleotide sequence ID" value="NZ_SHLC01000001.1"/>
</dbReference>
<evidence type="ECO:0000259" key="1">
    <source>
        <dbReference type="Pfam" id="PF01872"/>
    </source>
</evidence>
<dbReference type="SUPFAM" id="SSF53597">
    <property type="entry name" value="Dihydrofolate reductase-like"/>
    <property type="match status" value="1"/>
</dbReference>
<reference evidence="2 3" key="1">
    <citation type="submission" date="2019-02" db="EMBL/GenBank/DDBJ databases">
        <title>Sequencing the genomes of 1000 actinobacteria strains.</title>
        <authorList>
            <person name="Klenk H.-P."/>
        </authorList>
    </citation>
    <scope>NUCLEOTIDE SEQUENCE [LARGE SCALE GENOMIC DNA]</scope>
    <source>
        <strain evidence="2 3">DSM 18319</strain>
    </source>
</reference>
<dbReference type="InterPro" id="IPR002734">
    <property type="entry name" value="RibDG_C"/>
</dbReference>
<comment type="caution">
    <text evidence="2">The sequence shown here is derived from an EMBL/GenBank/DDBJ whole genome shotgun (WGS) entry which is preliminary data.</text>
</comment>
<keyword evidence="3" id="KW-1185">Reference proteome</keyword>
<dbReference type="PANTHER" id="PTHR38011:SF11">
    <property type="entry name" value="2,5-DIAMINO-6-RIBOSYLAMINO-4(3H)-PYRIMIDINONE 5'-PHOSPHATE REDUCTASE"/>
    <property type="match status" value="1"/>
</dbReference>
<accession>A0A4Q8AKE0</accession>
<dbReference type="AlphaFoldDB" id="A0A4Q8AKE0"/>
<dbReference type="Pfam" id="PF01872">
    <property type="entry name" value="RibD_C"/>
    <property type="match status" value="1"/>
</dbReference>
<feature type="domain" description="Bacterial bifunctional deaminase-reductase C-terminal" evidence="1">
    <location>
        <begin position="110"/>
        <end position="155"/>
    </location>
</feature>
<evidence type="ECO:0000313" key="2">
    <source>
        <dbReference type="EMBL" id="RZU64977.1"/>
    </source>
</evidence>
<protein>
    <submittedName>
        <fullName evidence="2">Dihydrofolate reductase</fullName>
    </submittedName>
</protein>